<dbReference type="SUPFAM" id="SSF46689">
    <property type="entry name" value="Homeodomain-like"/>
    <property type="match status" value="1"/>
</dbReference>
<keyword evidence="5" id="KW-1185">Reference proteome</keyword>
<evidence type="ECO:0000313" key="5">
    <source>
        <dbReference type="Proteomes" id="UP001165962"/>
    </source>
</evidence>
<accession>A0ABX0JL52</accession>
<dbReference type="InterPro" id="IPR001647">
    <property type="entry name" value="HTH_TetR"/>
</dbReference>
<comment type="caution">
    <text evidence="4">The sequence shown here is derived from an EMBL/GenBank/DDBJ whole genome shotgun (WGS) entry which is preliminary data.</text>
</comment>
<evidence type="ECO:0000313" key="4">
    <source>
        <dbReference type="EMBL" id="NHN35409.1"/>
    </source>
</evidence>
<dbReference type="PANTHER" id="PTHR43479:SF22">
    <property type="entry name" value="TRANSCRIPTIONAL REGULATOR, TETR FAMILY"/>
    <property type="match status" value="1"/>
</dbReference>
<protein>
    <submittedName>
        <fullName evidence="4">TetR/AcrR family transcriptional regulator</fullName>
    </submittedName>
</protein>
<dbReference type="Pfam" id="PF00440">
    <property type="entry name" value="TetR_N"/>
    <property type="match status" value="1"/>
</dbReference>
<evidence type="ECO:0000259" key="3">
    <source>
        <dbReference type="PROSITE" id="PS50977"/>
    </source>
</evidence>
<gene>
    <name evidence="4" type="ORF">G9U52_37565</name>
</gene>
<organism evidence="4 5">
    <name type="scientific">Paenibacillus agricola</name>
    <dbReference type="NCBI Taxonomy" id="2716264"/>
    <lineage>
        <taxon>Bacteria</taxon>
        <taxon>Bacillati</taxon>
        <taxon>Bacillota</taxon>
        <taxon>Bacilli</taxon>
        <taxon>Bacillales</taxon>
        <taxon>Paenibacillaceae</taxon>
        <taxon>Paenibacillus</taxon>
    </lineage>
</organism>
<feature type="domain" description="HTH tetR-type" evidence="3">
    <location>
        <begin position="2"/>
        <end position="62"/>
    </location>
</feature>
<dbReference type="Gene3D" id="1.10.357.10">
    <property type="entry name" value="Tetracycline Repressor, domain 2"/>
    <property type="match status" value="1"/>
</dbReference>
<dbReference type="InterPro" id="IPR009057">
    <property type="entry name" value="Homeodomain-like_sf"/>
</dbReference>
<feature type="DNA-binding region" description="H-T-H motif" evidence="2">
    <location>
        <begin position="25"/>
        <end position="44"/>
    </location>
</feature>
<dbReference type="PROSITE" id="PS01081">
    <property type="entry name" value="HTH_TETR_1"/>
    <property type="match status" value="1"/>
</dbReference>
<dbReference type="Proteomes" id="UP001165962">
    <property type="component" value="Unassembled WGS sequence"/>
</dbReference>
<dbReference type="PANTHER" id="PTHR43479">
    <property type="entry name" value="ACREF/ENVCD OPERON REPRESSOR-RELATED"/>
    <property type="match status" value="1"/>
</dbReference>
<sequence length="295" mass="34953">MIITKQEIIRSATKLFKERGFLLTSIQDIADDCLIAKGSVYKYFQSKEELFSEVFDHCQNTYFEQAERIKFLPGISSRELFFQQIVFRFQYFLEYKFILVEFTELPIQQDAKFYPLRLRVRGRLMKWHKDCLLDMYGKEIELHLWDLAFIYKALLKEYLFWIIHEVKMLSIEGTAHFILEKMDVLVKHLIASESKPMLQQSSFEQYIHWGLEGREEGKAQVIAELLRKLTMTLNEIQAGNEHRRELHEILNLLRNEISKKVPNGPLTHALLAYLEKENELKSLVLQLKNIIASDT</sequence>
<dbReference type="InterPro" id="IPR050624">
    <property type="entry name" value="HTH-type_Tx_Regulator"/>
</dbReference>
<dbReference type="PRINTS" id="PR00455">
    <property type="entry name" value="HTHTETR"/>
</dbReference>
<dbReference type="RefSeq" id="WP_166158195.1">
    <property type="nucleotide sequence ID" value="NZ_JAAOIW010000034.1"/>
</dbReference>
<evidence type="ECO:0000256" key="2">
    <source>
        <dbReference type="PROSITE-ProRule" id="PRU00335"/>
    </source>
</evidence>
<proteinExistence type="predicted"/>
<name>A0ABX0JL52_9BACL</name>
<dbReference type="EMBL" id="JAAOIW010000034">
    <property type="protein sequence ID" value="NHN35409.1"/>
    <property type="molecule type" value="Genomic_DNA"/>
</dbReference>
<reference evidence="4" key="1">
    <citation type="submission" date="2020-03" db="EMBL/GenBank/DDBJ databases">
        <title>Draft sequencing of Paenibacilllus sp. S3N08.</title>
        <authorList>
            <person name="Kim D.-U."/>
        </authorList>
    </citation>
    <scope>NUCLEOTIDE SEQUENCE</scope>
    <source>
        <strain evidence="4">S3N08</strain>
    </source>
</reference>
<evidence type="ECO:0000256" key="1">
    <source>
        <dbReference type="ARBA" id="ARBA00023125"/>
    </source>
</evidence>
<keyword evidence="1 2" id="KW-0238">DNA-binding</keyword>
<dbReference type="InterPro" id="IPR023772">
    <property type="entry name" value="DNA-bd_HTH_TetR-type_CS"/>
</dbReference>
<dbReference type="PROSITE" id="PS50977">
    <property type="entry name" value="HTH_TETR_2"/>
    <property type="match status" value="1"/>
</dbReference>